<evidence type="ECO:0000313" key="12">
    <source>
        <dbReference type="EMBL" id="PVD29741.1"/>
    </source>
</evidence>
<dbReference type="Proteomes" id="UP000245119">
    <property type="component" value="Linkage Group LG5"/>
</dbReference>
<dbReference type="PANTHER" id="PTHR10340">
    <property type="entry name" value="SPHINGOMYELIN PHOSPHODIESTERASE"/>
    <property type="match status" value="1"/>
</dbReference>
<keyword evidence="9" id="KW-0325">Glycoprotein</keyword>
<dbReference type="InterPro" id="IPR045473">
    <property type="entry name" value="ASM_C"/>
</dbReference>
<keyword evidence="6" id="KW-0732">Signal</keyword>
<dbReference type="InterPro" id="IPR004843">
    <property type="entry name" value="Calcineurin-like_PHP"/>
</dbReference>
<dbReference type="OrthoDB" id="348678at2759"/>
<dbReference type="Pfam" id="PF00149">
    <property type="entry name" value="Metallophos"/>
    <property type="match status" value="1"/>
</dbReference>
<organism evidence="12 13">
    <name type="scientific">Pomacea canaliculata</name>
    <name type="common">Golden apple snail</name>
    <dbReference type="NCBI Taxonomy" id="400727"/>
    <lineage>
        <taxon>Eukaryota</taxon>
        <taxon>Metazoa</taxon>
        <taxon>Spiralia</taxon>
        <taxon>Lophotrochozoa</taxon>
        <taxon>Mollusca</taxon>
        <taxon>Gastropoda</taxon>
        <taxon>Caenogastropoda</taxon>
        <taxon>Architaenioglossa</taxon>
        <taxon>Ampullarioidea</taxon>
        <taxon>Ampullariidae</taxon>
        <taxon>Pomacea</taxon>
    </lineage>
</organism>
<feature type="domain" description="Sphingomyelin phosphodiesterase C-terminal" evidence="11">
    <location>
        <begin position="375"/>
        <end position="447"/>
    </location>
</feature>
<comment type="caution">
    <text evidence="12">The sequence shown here is derived from an EMBL/GenBank/DDBJ whole genome shotgun (WGS) entry which is preliminary data.</text>
</comment>
<evidence type="ECO:0000256" key="2">
    <source>
        <dbReference type="ARBA" id="ARBA00004613"/>
    </source>
</evidence>
<evidence type="ECO:0008006" key="14">
    <source>
        <dbReference type="Google" id="ProtNLM"/>
    </source>
</evidence>
<evidence type="ECO:0000313" key="13">
    <source>
        <dbReference type="Proteomes" id="UP000245119"/>
    </source>
</evidence>
<dbReference type="GO" id="GO:0008081">
    <property type="term" value="F:phosphoric diester hydrolase activity"/>
    <property type="evidence" value="ECO:0007669"/>
    <property type="project" value="TreeGrafter"/>
</dbReference>
<name>A0A2T7P8K5_POMCA</name>
<comment type="cofactor">
    <cofactor evidence="1">
        <name>Zn(2+)</name>
        <dbReference type="ChEBI" id="CHEBI:29105"/>
    </cofactor>
</comment>
<protein>
    <recommendedName>
        <fullName evidence="14">Calcineurin-like phosphoesterase domain-containing protein</fullName>
    </recommendedName>
</protein>
<evidence type="ECO:0000256" key="5">
    <source>
        <dbReference type="ARBA" id="ARBA00022723"/>
    </source>
</evidence>
<evidence type="ECO:0000259" key="11">
    <source>
        <dbReference type="Pfam" id="PF19272"/>
    </source>
</evidence>
<dbReference type="GO" id="GO:0005615">
    <property type="term" value="C:extracellular space"/>
    <property type="evidence" value="ECO:0007669"/>
    <property type="project" value="TreeGrafter"/>
</dbReference>
<evidence type="ECO:0000256" key="4">
    <source>
        <dbReference type="ARBA" id="ARBA00022525"/>
    </source>
</evidence>
<keyword evidence="4" id="KW-0964">Secreted</keyword>
<keyword evidence="8" id="KW-0862">Zinc</keyword>
<dbReference type="GO" id="GO:0046872">
    <property type="term" value="F:metal ion binding"/>
    <property type="evidence" value="ECO:0007669"/>
    <property type="project" value="UniProtKB-KW"/>
</dbReference>
<dbReference type="AlphaFoldDB" id="A0A2T7P8K5"/>
<keyword evidence="7" id="KW-0378">Hydrolase</keyword>
<reference evidence="12 13" key="1">
    <citation type="submission" date="2018-04" db="EMBL/GenBank/DDBJ databases">
        <title>The genome of golden apple snail Pomacea canaliculata provides insight into stress tolerance and invasive adaptation.</title>
        <authorList>
            <person name="Liu C."/>
            <person name="Liu B."/>
            <person name="Ren Y."/>
            <person name="Zhang Y."/>
            <person name="Wang H."/>
            <person name="Li S."/>
            <person name="Jiang F."/>
            <person name="Yin L."/>
            <person name="Zhang G."/>
            <person name="Qian W."/>
            <person name="Fan W."/>
        </authorList>
    </citation>
    <scope>NUCLEOTIDE SEQUENCE [LARGE SCALE GENOMIC DNA]</scope>
    <source>
        <strain evidence="12">SZHN2017</strain>
        <tissue evidence="12">Muscle</tissue>
    </source>
</reference>
<comment type="similarity">
    <text evidence="3">Belongs to the acid sphingomyelinase family.</text>
</comment>
<keyword evidence="13" id="KW-1185">Reference proteome</keyword>
<comment type="subcellular location">
    <subcellularLocation>
        <location evidence="2">Secreted</location>
    </subcellularLocation>
</comment>
<evidence type="ECO:0000256" key="8">
    <source>
        <dbReference type="ARBA" id="ARBA00022833"/>
    </source>
</evidence>
<dbReference type="Pfam" id="PF19272">
    <property type="entry name" value="ASMase_C"/>
    <property type="match status" value="1"/>
</dbReference>
<gene>
    <name evidence="12" type="ORF">C0Q70_08997</name>
</gene>
<dbReference type="STRING" id="400727.A0A2T7P8K5"/>
<evidence type="ECO:0000256" key="9">
    <source>
        <dbReference type="ARBA" id="ARBA00023180"/>
    </source>
</evidence>
<sequence>MSGNLKTPETISRDKRCSYGDSHTHVFLPVLELEDLPSRQALRGKARCRNTSAASGGGASVSRRERIVGPTASSLPLAVTHTYSDTHSNMLQLPCLAAVVVTLMASCASGDTGYFWHVTDFHYDFTYWDHQLSCNNNVTNPGPLGDYWCDSPWRLVTDTIAAMGDIKSDVDFLIWTGDTVAHIEDEHLNVSLNMEIMQNLTDALDSGFPNKTIYATFGNHDYHPTNQFPATGSEIYNRTAEMWKKWIQEEEQMNNFRKGGYYTKSIWPNLRIVGLNTNLYYTSDKVTVNIPDPTGQLAWLSQTLQNAKNKTEKVIVTAHIPPGVHTPSRVVWFQEAFVAPFMTIISNFSDIIVGMHFGHDHHDGFKVFYDSQGQPAVPLFVAPSVTPWRYKLKTGEIGPPHNPAVRLVSFDRTSGKHLNIQQYRLDLPQGNLQKKANFTLLYNFTQIHHR</sequence>
<dbReference type="EMBL" id="PZQS01000005">
    <property type="protein sequence ID" value="PVD29741.1"/>
    <property type="molecule type" value="Genomic_DNA"/>
</dbReference>
<evidence type="ECO:0000256" key="3">
    <source>
        <dbReference type="ARBA" id="ARBA00008234"/>
    </source>
</evidence>
<dbReference type="Gene3D" id="3.60.21.10">
    <property type="match status" value="1"/>
</dbReference>
<evidence type="ECO:0000256" key="7">
    <source>
        <dbReference type="ARBA" id="ARBA00022801"/>
    </source>
</evidence>
<dbReference type="SUPFAM" id="SSF56300">
    <property type="entry name" value="Metallo-dependent phosphatases"/>
    <property type="match status" value="1"/>
</dbReference>
<keyword evidence="5" id="KW-0479">Metal-binding</keyword>
<evidence type="ECO:0000259" key="10">
    <source>
        <dbReference type="Pfam" id="PF00149"/>
    </source>
</evidence>
<accession>A0A2T7P8K5</accession>
<evidence type="ECO:0000256" key="1">
    <source>
        <dbReference type="ARBA" id="ARBA00001947"/>
    </source>
</evidence>
<dbReference type="InterPro" id="IPR029052">
    <property type="entry name" value="Metallo-depent_PP-like"/>
</dbReference>
<dbReference type="InterPro" id="IPR041805">
    <property type="entry name" value="ASMase/PPN1_MPP"/>
</dbReference>
<evidence type="ECO:0000256" key="6">
    <source>
        <dbReference type="ARBA" id="ARBA00022729"/>
    </source>
</evidence>
<proteinExistence type="inferred from homology"/>
<feature type="domain" description="Calcineurin-like phosphoesterase" evidence="10">
    <location>
        <begin position="115"/>
        <end position="362"/>
    </location>
</feature>
<dbReference type="CDD" id="cd00842">
    <property type="entry name" value="MPP_ASMase"/>
    <property type="match status" value="1"/>
</dbReference>
<dbReference type="PANTHER" id="PTHR10340:SF57">
    <property type="entry name" value="METALLOPHOS DOMAIN-CONTAINING PROTEIN"/>
    <property type="match status" value="1"/>
</dbReference>